<name>A0A402A036_9CHLR</name>
<reference evidence="2" key="1">
    <citation type="submission" date="2018-12" db="EMBL/GenBank/DDBJ databases">
        <title>Tengunoibacter tsumagoiensis gen. nov., sp. nov., Dictyobacter kobayashii sp. nov., D. alpinus sp. nov., and D. joshuensis sp. nov. and description of Dictyobacteraceae fam. nov. within the order Ktedonobacterales isolated from Tengu-no-mugimeshi.</title>
        <authorList>
            <person name="Wang C.M."/>
            <person name="Zheng Y."/>
            <person name="Sakai Y."/>
            <person name="Toyoda A."/>
            <person name="Minakuchi Y."/>
            <person name="Abe K."/>
            <person name="Yokota A."/>
            <person name="Yabe S."/>
        </authorList>
    </citation>
    <scope>NUCLEOTIDE SEQUENCE [LARGE SCALE GENOMIC DNA]</scope>
    <source>
        <strain evidence="2">Uno3</strain>
    </source>
</reference>
<protein>
    <submittedName>
        <fullName evidence="1">Uncharacterized protein</fullName>
    </submittedName>
</protein>
<dbReference type="EMBL" id="BIFR01000001">
    <property type="protein sequence ID" value="GCE12426.1"/>
    <property type="molecule type" value="Genomic_DNA"/>
</dbReference>
<sequence>MLLRMTKVKHCSLFFVFEPREIRSISFTRGRLIWNDDIFDERLAVPQPLQPRAHPIEGTTEWHLG</sequence>
<proteinExistence type="predicted"/>
<gene>
    <name evidence="1" type="ORF">KTT_22850</name>
</gene>
<dbReference type="AlphaFoldDB" id="A0A402A036"/>
<comment type="caution">
    <text evidence="1">The sequence shown here is derived from an EMBL/GenBank/DDBJ whole genome shotgun (WGS) entry which is preliminary data.</text>
</comment>
<evidence type="ECO:0000313" key="1">
    <source>
        <dbReference type="EMBL" id="GCE12426.1"/>
    </source>
</evidence>
<evidence type="ECO:0000313" key="2">
    <source>
        <dbReference type="Proteomes" id="UP000287352"/>
    </source>
</evidence>
<keyword evidence="2" id="KW-1185">Reference proteome</keyword>
<dbReference type="Proteomes" id="UP000287352">
    <property type="component" value="Unassembled WGS sequence"/>
</dbReference>
<accession>A0A402A036</accession>
<organism evidence="1 2">
    <name type="scientific">Tengunoibacter tsumagoiensis</name>
    <dbReference type="NCBI Taxonomy" id="2014871"/>
    <lineage>
        <taxon>Bacteria</taxon>
        <taxon>Bacillati</taxon>
        <taxon>Chloroflexota</taxon>
        <taxon>Ktedonobacteria</taxon>
        <taxon>Ktedonobacterales</taxon>
        <taxon>Dictyobacteraceae</taxon>
        <taxon>Tengunoibacter</taxon>
    </lineage>
</organism>